<proteinExistence type="predicted"/>
<sequence length="696" mass="78375">MSGTLPFRDINVHASSTHYAFSSPSSPNAPTLVVDRPSGDLRLNDGKLSGGHRVSSISGILGIIKLRLDSYVIVITKSQAMGRLKGHQIYKVISTEFLPLRERQVHDPDEDQYLTYLKLLLKTGPMYFSYSFDLTNSFQRQAGGNTNEPLWQRADDRFFWNRYISSTLIDFRLGKAGGRLSSGQQPSIDPYILPVMYGMMSITNTSIKGNALTFVLITRRSRHRTGTRYLSRGIDEDGHVSNFNETEQSIILNDNASSGMTSYAGDRGFANGKPVSAPETQVFSYVQTRGSVPVFWAEINTLSYTPKLQIRGVESAANAARRHFDEQIRLYGENYMVNLVNQKGREQRVKDAYEQVVKILQSSPQEEIEADRKTNEKFDVIEPGDKRGWFDHLHYVYFDFHNETKGLKWHRAQLLLDQLKDGLTAGGYFHGIDMPSGGVDVRRKQTAVVRTNCMDCLDRTNVVQSMLGRWALTRMLLDLGLLRAGETAQDDETFEHLFRNVWADNADIVSKTYSGTGALKTDFTRTGNRTRAGMLQDFSNSCTRYIKNNFADGPRQDAFDLFLGQYPPDMGGIGSAQQFADRRPVIIQAVPYVLGFCVFFVVISVSTNRLPDSTIWPLRLFTLFSMAVAGYAGRFMSTYGSLYVNWPKLNTPQWAIEAYQDTLDRASKDPLIGPFVSGGKSDSRLGILEEGKKRRE</sequence>
<dbReference type="EMBL" id="CAVMBE010000049">
    <property type="protein sequence ID" value="CAK4031509.1"/>
    <property type="molecule type" value="Genomic_DNA"/>
</dbReference>
<dbReference type="Proteomes" id="UP001296104">
    <property type="component" value="Unassembled WGS sequence"/>
</dbReference>
<name>A0AAI9ECW6_9PEZI</name>
<reference evidence="3" key="1">
    <citation type="submission" date="2023-11" db="EMBL/GenBank/DDBJ databases">
        <authorList>
            <person name="Alioto T."/>
            <person name="Alioto T."/>
            <person name="Gomez Garrido J."/>
        </authorList>
    </citation>
    <scope>NUCLEOTIDE SEQUENCE</scope>
</reference>
<feature type="domain" description="SAC" evidence="2">
    <location>
        <begin position="117"/>
        <end position="515"/>
    </location>
</feature>
<dbReference type="GO" id="GO:0005783">
    <property type="term" value="C:endoplasmic reticulum"/>
    <property type="evidence" value="ECO:0007669"/>
    <property type="project" value="TreeGrafter"/>
</dbReference>
<evidence type="ECO:0000313" key="3">
    <source>
        <dbReference type="EMBL" id="CAK4031509.1"/>
    </source>
</evidence>
<feature type="transmembrane region" description="Helical" evidence="1">
    <location>
        <begin position="585"/>
        <end position="606"/>
    </location>
</feature>
<evidence type="ECO:0000259" key="2">
    <source>
        <dbReference type="PROSITE" id="PS50275"/>
    </source>
</evidence>
<dbReference type="InterPro" id="IPR002013">
    <property type="entry name" value="SAC_dom"/>
</dbReference>
<dbReference type="PANTHER" id="PTHR45662:SF2">
    <property type="entry name" value="PHOSPHATIDYLINOSITOL-3-PHOSPHATASE SAC1"/>
    <property type="match status" value="1"/>
</dbReference>
<dbReference type="AlphaFoldDB" id="A0AAI9ECW6"/>
<evidence type="ECO:0000313" key="4">
    <source>
        <dbReference type="Proteomes" id="UP001296104"/>
    </source>
</evidence>
<organism evidence="3 4">
    <name type="scientific">Lecanosticta acicola</name>
    <dbReference type="NCBI Taxonomy" id="111012"/>
    <lineage>
        <taxon>Eukaryota</taxon>
        <taxon>Fungi</taxon>
        <taxon>Dikarya</taxon>
        <taxon>Ascomycota</taxon>
        <taxon>Pezizomycotina</taxon>
        <taxon>Dothideomycetes</taxon>
        <taxon>Dothideomycetidae</taxon>
        <taxon>Mycosphaerellales</taxon>
        <taxon>Mycosphaerellaceae</taxon>
        <taxon>Lecanosticta</taxon>
    </lineage>
</organism>
<comment type="caution">
    <text evidence="3">The sequence shown here is derived from an EMBL/GenBank/DDBJ whole genome shotgun (WGS) entry which is preliminary data.</text>
</comment>
<keyword evidence="4" id="KW-1185">Reference proteome</keyword>
<keyword evidence="1" id="KW-1133">Transmembrane helix</keyword>
<feature type="transmembrane region" description="Helical" evidence="1">
    <location>
        <begin position="618"/>
        <end position="637"/>
    </location>
</feature>
<dbReference type="Pfam" id="PF02383">
    <property type="entry name" value="Syja_N"/>
    <property type="match status" value="1"/>
</dbReference>
<dbReference type="PANTHER" id="PTHR45662">
    <property type="entry name" value="PHOSPHATIDYLINOSITIDE PHOSPHATASE SAC1"/>
    <property type="match status" value="1"/>
</dbReference>
<keyword evidence="1" id="KW-0472">Membrane</keyword>
<gene>
    <name evidence="3" type="ORF">LECACI_7A006667</name>
</gene>
<dbReference type="GO" id="GO:0046856">
    <property type="term" value="P:phosphatidylinositol dephosphorylation"/>
    <property type="evidence" value="ECO:0007669"/>
    <property type="project" value="TreeGrafter"/>
</dbReference>
<dbReference type="GO" id="GO:0043812">
    <property type="term" value="F:phosphatidylinositol-4-phosphate phosphatase activity"/>
    <property type="evidence" value="ECO:0007669"/>
    <property type="project" value="TreeGrafter"/>
</dbReference>
<keyword evidence="1" id="KW-0812">Transmembrane</keyword>
<accession>A0AAI9ECW6</accession>
<evidence type="ECO:0000256" key="1">
    <source>
        <dbReference type="SAM" id="Phobius"/>
    </source>
</evidence>
<protein>
    <submittedName>
        <fullName evidence="3">Phosphoinositide phosphatase SAC1</fullName>
    </submittedName>
</protein>
<dbReference type="PROSITE" id="PS50275">
    <property type="entry name" value="SAC"/>
    <property type="match status" value="1"/>
</dbReference>